<protein>
    <submittedName>
        <fullName evidence="4">Conserved repeat domain-containing protein/gliding motility-associated C-terminal domain-containing protein</fullName>
    </submittedName>
</protein>
<feature type="compositionally biased region" description="Low complexity" evidence="1">
    <location>
        <begin position="1749"/>
        <end position="1765"/>
    </location>
</feature>
<dbReference type="NCBIfam" id="TIGR04131">
    <property type="entry name" value="Bac_Flav_CTERM"/>
    <property type="match status" value="1"/>
</dbReference>
<evidence type="ECO:0000313" key="4">
    <source>
        <dbReference type="EMBL" id="SFB53322.1"/>
    </source>
</evidence>
<feature type="domain" description="Ig-like" evidence="3">
    <location>
        <begin position="1913"/>
        <end position="1993"/>
    </location>
</feature>
<dbReference type="Pfam" id="PF13585">
    <property type="entry name" value="CHU_C"/>
    <property type="match status" value="1"/>
</dbReference>
<accession>A0A1I1BU31</accession>
<feature type="domain" description="DUF11" evidence="2">
    <location>
        <begin position="1642"/>
        <end position="1740"/>
    </location>
</feature>
<feature type="region of interest" description="Disordered" evidence="1">
    <location>
        <begin position="3890"/>
        <end position="3909"/>
    </location>
</feature>
<feature type="region of interest" description="Disordered" evidence="1">
    <location>
        <begin position="1599"/>
        <end position="1626"/>
    </location>
</feature>
<dbReference type="Pfam" id="PF19081">
    <property type="entry name" value="Ig_7"/>
    <property type="match status" value="2"/>
</dbReference>
<feature type="region of interest" description="Disordered" evidence="1">
    <location>
        <begin position="1741"/>
        <end position="1765"/>
    </location>
</feature>
<dbReference type="InterPro" id="IPR051172">
    <property type="entry name" value="Chlamydia_OmcB"/>
</dbReference>
<dbReference type="OrthoDB" id="904955at2"/>
<dbReference type="STRING" id="237018.SAMN04489723_11731"/>
<dbReference type="PANTHER" id="PTHR34819">
    <property type="entry name" value="LARGE CYSTEINE-RICH PERIPLASMIC PROTEIN OMCB"/>
    <property type="match status" value="1"/>
</dbReference>
<feature type="domain" description="Ig-like" evidence="3">
    <location>
        <begin position="2239"/>
        <end position="2320"/>
    </location>
</feature>
<evidence type="ECO:0000259" key="2">
    <source>
        <dbReference type="Pfam" id="PF01345"/>
    </source>
</evidence>
<feature type="compositionally biased region" description="Acidic residues" evidence="1">
    <location>
        <begin position="3897"/>
        <end position="3906"/>
    </location>
</feature>
<feature type="domain" description="DUF11" evidence="2">
    <location>
        <begin position="3685"/>
        <end position="3784"/>
    </location>
</feature>
<feature type="domain" description="DUF11" evidence="2">
    <location>
        <begin position="3307"/>
        <end position="3413"/>
    </location>
</feature>
<keyword evidence="5" id="KW-1185">Reference proteome</keyword>
<feature type="domain" description="DUF11" evidence="2">
    <location>
        <begin position="3796"/>
        <end position="3912"/>
    </location>
</feature>
<dbReference type="Proteomes" id="UP000198790">
    <property type="component" value="Unassembled WGS sequence"/>
</dbReference>
<dbReference type="Pfam" id="PF01345">
    <property type="entry name" value="DUF11"/>
    <property type="match status" value="11"/>
</dbReference>
<feature type="domain" description="DUF11" evidence="2">
    <location>
        <begin position="3059"/>
        <end position="3168"/>
    </location>
</feature>
<feature type="domain" description="DUF11" evidence="2">
    <location>
        <begin position="3429"/>
        <end position="3536"/>
    </location>
</feature>
<dbReference type="PANTHER" id="PTHR34819:SF3">
    <property type="entry name" value="CELL SURFACE PROTEIN"/>
    <property type="match status" value="1"/>
</dbReference>
<dbReference type="Gene3D" id="2.60.40.1170">
    <property type="entry name" value="Mu homology domain, subdomain B"/>
    <property type="match status" value="2"/>
</dbReference>
<reference evidence="4 5" key="1">
    <citation type="submission" date="2016-10" db="EMBL/GenBank/DDBJ databases">
        <authorList>
            <person name="de Groot N.N."/>
        </authorList>
    </citation>
    <scope>NUCLEOTIDE SEQUENCE [LARGE SCALE GENOMIC DNA]</scope>
    <source>
        <strain evidence="4 5">DSM 23399</strain>
    </source>
</reference>
<proteinExistence type="predicted"/>
<sequence length="4003" mass="418525">MKTFFKHNMLTLSGMCSRFYFGITFLLLFTVSFGAETFGQSKAYPTTATVISTDQRVDSATGCGFGNLFPCMGSTVKNVNNTLSDNNDFSRMYASPGILASLGKYSAEIELNFGSNIPADTWSYVRIGADSNLLQALLGGSLGDLLSDVLSAVLLGQQEIQIQARNSVGSTVLSRNSTQGFDTDRVRLVQDGAGNYFLAIKPSASYNRIRLINTSTSIAGLGAEYTLDVYNAFYLNGDDACGEFRFTSFDGEGISLDLLGSGVKNAENAIDTDQNSYSEISIGTLGVGASMFQSIYYETPSAPEDYFKVKLAIANAGVLTADLIGGIEVRAYNGSNLVYRTKLQGGLINGLDLLTLLQNGDAVTLPFGPGVSFDRITVGYNSLVSLSALSNSPIRLYDVQRFGATCIDPDPLPLPAATDPMLSNGTCDANVLAFENANFPFNAVDGNNDTYTTLSASSGIALGIGDYEGFVELGFDSRPAGTSSYVRIDFDEEVLLGLIDGTAGQLLGGVVDNVLFGSHYFTVEVKNNGSQVFASSSNNGFFNRPVKIVQDKNNHYYIEVTPDSPYTSIKITETLGAIAGLGEVRSMNVYHVCSSAGFEACEQAFATYSESNGISLDLLGLGEAGVSNAGFAIDGNPATASEISIGVAGIGASVYQFVDFHTSSAPADHFRVKLAMEGGGVLTAEVLGSIVIKAFEGDTEVFSQELRDGLVSGLDLLGLLQSGGTINLPFGPGLAFDRLAVGIESAVSANVIQNPLKVFSIERFSADCPDPELTDPTETIPPFTTSDCAVEVVDWENTNFPLNAIDGNNDSYAVLSASAGTALGLGSYSSQIELKYGAAVAAGETSYVRIEFENDELNALLGGSLGSDLADLLGTIALGDHYFTVTPITAGGTDIYTASSQTSFGNQDVRVVRDESGRFYIAFTADQAYQSVRIEHFLTALIGAENTATMHVFSMCRETEFDLCEQATFTDFDGSGIAVDLLDITQGGVFNPQYAIDGNSSNYSTINLGLAGVGASVYQNIYFKTKSQTTDALRIRVQLEEAGILNLDLAGSYRVILYNGNEEVYNESLQNALINNLDVLGLLNSGGIQELLIEPGVVYDRVSFGLQSLVAINTSAPIRLYGISRISAECPDPDVIDPPYLSPVCAEELVDAAYADNLPNLFDGNFNSFATINSKGGVIGSLGAFSGHVTLGFGTGVTVPAGTTSYMRIDTDASLLDALLGGSVGAVLSDLLNTVILGNHYFNVIANDASGTPLFTASSANGFGGYNDQVKIVQDALGRYYLAITPNAAYNSITIEDHTDALLLGQDNSINIYGLCYDIGAEACATGFTTSFDGSGITVDAGSIGSYGVTNAERALDNNNNDDYSELSLGTLGVAGSIQQNIQFRQTIAAGGTFKIKLGVGSGVLDAGVFGRIEVVGYLDGVEVYEETLENAVIGSVNLVDLFNNGANEEIRISPGVAVDEIAIRLRSLVSVTAVPNVRLYYVLQDCETPLFQSWKSYIIDGDASLTSVSGGETVQYTIHVRNTGTVPMTDYLITDAIPAHTTYVDGSGGVNDSGVITFENLDIASGATATVSFSVLVDQNLTDVEFISNVALVKSNPGDIGTETYPPLDNENPTDPDESGDTGTNIPVDTIFSAEIWKSVTVDADATQTTVSGGETLVYTIFVRNTGNQDLTDLSINDELPTGVSYVSGGTLTGTDVSYTLASLSVGQSTNVGSFTVKVDSDLTGIDEIRNIAIVSSADLTPGEESFPPVDNTNPTDPNTTADPGTVLDVTPVHSIDFDKIGLSNNADSDGKAIVGDIITYTLTVTNTGNKALTDISVVDQIPANTTVVNNGGGTAGSGTLTFDISSLAVGAMQEFTFTVEVDAVTGSAPIVNNAEAFFTDETGGNASETAQHSMATDCTVIDAGDIILTVDQSAICEGESTILHASLNGISISNPEFRWYLNANLTGAFFTGADYQVSPSANTTYYVTVVAEGYCFSTPAATTAITVNVLPDVPSTSSDVIISEGFGTVLTASIDPMPADVEIVWYNEGGSELATGSSYNTGVLSAGVYTYYAGTRNTVTGCLSIDITGVTVTVEPLTADTDCTVANAQNNGTYVLCVLCSVENPGNAVDGNINTYSRFVAPVAVTGGVWQELVFGQTGAAGDTIVITVGTAGSVIDLGVISGLSFESYSGSNGNGDGGTVDNNLISLTLPGANSKGEVRFVAGGAYDRVRIEYRPVLGALESGWRIYQAQINYPVPTAITDGLEVCEGETATLEATAAAGTSLRWYDQETAGTLLASGNSYTTPALSPAGIKNYYIAVVRDGCEDPIRIPVTVKVNPGATSSDIIVSDVEIVKGESTTLSATSSTVTNPIFRFYTDSNLTNEITNLTVSPSVTTTYYVTVSGDGVCENSLGDAASITVTVIEAPVADDLTLVVTPGTPLIETLPITPGSGAIVDITPDLSAVPAGVTITIDGSGVVTINVPAGYTGPASFEVPYEVTDENGLSDIGTMRISVNGGPVADDVALTVTPGNPLIETLPITPGSSAIVDITPDLSAVPAGVTITIDGSGVVTINVPAGYAGPASFEVPYEVTDENGLSDIGTITITVNGGPVADDVTLTVTPGTPLIETLPITPGSGAIVDITPDLSAVPSGVTLTIDGAGVVTVSVPANYTGALSFEVPYEVTDENGLSDIGTITVKVIPSATEADITADDLEICEGETTTLSATSPTVTNPVFRFYTDAGLTSEVTNLSVSPAATSTYYVTVSGDGINENAPGDAATITVTVNPGAMTSDISTTNVEICAGESTTLSASSTTVANPVFRFYTNAGLTSEITNLTVSPTVTTTYYVTVTGDGVCENAPGNAAMLTVTVNKTDAPVVNNPNQNFCETDNPTLNSIAIVGTGIKWYASANDNSPLDLSTPLANGVTYYATQTNPLTNCESIVRARVKAILNNCNTNDGLVIQKIAESEKVFAGATFTYTISVRNTNSSAVSNVTVTDALDSRLTYVSSSNSGQFDAGTVTWNIPSIPANSIADLTVWVSTSSDLSAGTQISNVAIVSSPDDPDSPKESDPEVVTVEKDVDLVITKTASVSSVLAGGDFSYKITVSNTGQSDATSLSITDALPDGLTFISADNGGTNNDGTVTWSVPTLVAGASIDLILNVMVNADVIGGTQISNLALVSSTDDSDSPKESEPAVVTVTKEEEKAVNLTITKTASVTTVLAGGDFSYMISVSNTGNKEATDLSITDALPDGLTFISADNGGTNNAGTVTWSVPTLAAGATVNLVLNVMVNAEVAGGTEISNVAIVSSPDDPEPPKESDPEVVTVQKNVDLTITKTASTSTVLAGGDFSYTISVSNTGNKEATDLNITDALPDGLIFISADNGGTNNGGTVTWSVPTLAAGETVNLVLNVMVNAEVPGGTEISNVAIVSSPDDPETPKESDPEVVTVQKDVDLTITKKASTSTVLAGGDFSYTISVSNAGNKEATNLSITDALPDGLTFISADNGGINNAGTVTWTVPTLAAGASIDLILNVKVNAEVIKGAKISNIAIVSSPDDPEPPTESDPEVVEVIDPLSFTIEKVSNVSEARIGDEVTYTIKVTNISSLVKEEIDVTDRLPEGLLYLNSDQEGIFNNGVVSWIIPSLAAGQTIELTLVTKVTDEVEVGDIIYNTAVVDLPGDGEDPTESDPRDGVLVIDEPTNTNTFITARKWTDVDKVAVGDLVDFTIRIENSGDYMAYDLMVIDSLPAGTMAMEANPAGEISDKTVVWNVDSLAAGAWFEVKVKLLVMADEGPMVNWAFISGRNIPDVSTSTTPMDPSNEVDLVLDKQVSSSLIQVDSDFEYKITVTNNSENTSNDVVVTDVLPTSVEYLGADVSSGSISYNAETRTLSWNMVSIDPMVVETMTIQVKAISEGSVTNTASAVSDDEELESSDNTDTVTHSQLVFRIPNVFTPNGDGINDTWVVRGLQEFFQRNELMIVNRWGVEVYKSTNYQNDWNGENLIGGTYYYQFQLTDSQGVSHTMTGYVTIIK</sequence>
<feature type="domain" description="DUF11" evidence="2">
    <location>
        <begin position="2938"/>
        <end position="3046"/>
    </location>
</feature>
<dbReference type="InterPro" id="IPR026341">
    <property type="entry name" value="T9SS_type_B"/>
</dbReference>
<organism evidence="4 5">
    <name type="scientific">Algoriphagus aquimarinus</name>
    <dbReference type="NCBI Taxonomy" id="237018"/>
    <lineage>
        <taxon>Bacteria</taxon>
        <taxon>Pseudomonadati</taxon>
        <taxon>Bacteroidota</taxon>
        <taxon>Cytophagia</taxon>
        <taxon>Cytophagales</taxon>
        <taxon>Cyclobacteriaceae</taxon>
        <taxon>Algoriphagus</taxon>
    </lineage>
</organism>
<dbReference type="InterPro" id="IPR001434">
    <property type="entry name" value="OmcB-like_DUF11"/>
</dbReference>
<dbReference type="InterPro" id="IPR044023">
    <property type="entry name" value="Ig_7"/>
</dbReference>
<dbReference type="Gene3D" id="2.60.40.740">
    <property type="match status" value="5"/>
</dbReference>
<dbReference type="RefSeq" id="WP_092899960.1">
    <property type="nucleotide sequence ID" value="NZ_FOKK01000017.1"/>
</dbReference>
<evidence type="ECO:0000256" key="1">
    <source>
        <dbReference type="SAM" id="MobiDB-lite"/>
    </source>
</evidence>
<feature type="domain" description="DUF11" evidence="2">
    <location>
        <begin position="1792"/>
        <end position="1883"/>
    </location>
</feature>
<feature type="domain" description="DUF11" evidence="2">
    <location>
        <begin position="3554"/>
        <end position="3661"/>
    </location>
</feature>
<dbReference type="Pfam" id="PF17963">
    <property type="entry name" value="Big_9"/>
    <property type="match status" value="2"/>
</dbReference>
<dbReference type="InterPro" id="IPR047589">
    <property type="entry name" value="DUF11_rpt"/>
</dbReference>
<name>A0A1I1BU31_9BACT</name>
<evidence type="ECO:0000259" key="3">
    <source>
        <dbReference type="Pfam" id="PF19081"/>
    </source>
</evidence>
<dbReference type="EMBL" id="FOKK01000017">
    <property type="protein sequence ID" value="SFB53322.1"/>
    <property type="molecule type" value="Genomic_DNA"/>
</dbReference>
<evidence type="ECO:0000313" key="5">
    <source>
        <dbReference type="Proteomes" id="UP000198790"/>
    </source>
</evidence>
<dbReference type="NCBIfam" id="TIGR01451">
    <property type="entry name" value="B_ant_repeat"/>
    <property type="match status" value="11"/>
</dbReference>
<feature type="domain" description="DUF11" evidence="2">
    <location>
        <begin position="1505"/>
        <end position="1600"/>
    </location>
</feature>
<gene>
    <name evidence="4" type="ORF">SAMN04489723_11731</name>
</gene>
<feature type="domain" description="DUF11" evidence="2">
    <location>
        <begin position="3186"/>
        <end position="3292"/>
    </location>
</feature>